<name>A0A840NF07_9PSEU</name>
<reference evidence="2 3" key="1">
    <citation type="submission" date="2020-08" db="EMBL/GenBank/DDBJ databases">
        <title>Sequencing the genomes of 1000 actinobacteria strains.</title>
        <authorList>
            <person name="Klenk H.-P."/>
        </authorList>
    </citation>
    <scope>NUCLEOTIDE SEQUENCE [LARGE SCALE GENOMIC DNA]</scope>
    <source>
        <strain evidence="2 3">DSM 45582</strain>
    </source>
</reference>
<sequence>MSDEQDPETSSLPAPATGGVRDVGWTDDKWEYRPLRLPPGITRPSAATQLSIHAEFSGWELSRVLLYADGTRKVWLRRRRSTPGIPELLT</sequence>
<protein>
    <recommendedName>
        <fullName evidence="4">Dihydroorotate dehydrogenase</fullName>
    </recommendedName>
</protein>
<evidence type="ECO:0000313" key="2">
    <source>
        <dbReference type="EMBL" id="MBB5069561.1"/>
    </source>
</evidence>
<proteinExistence type="predicted"/>
<keyword evidence="3" id="KW-1185">Reference proteome</keyword>
<dbReference type="RefSeq" id="WP_246456790.1">
    <property type="nucleotide sequence ID" value="NZ_JACHIV010000001.1"/>
</dbReference>
<dbReference type="Pfam" id="PF18963">
    <property type="entry name" value="DUF5703"/>
    <property type="match status" value="1"/>
</dbReference>
<accession>A0A840NF07</accession>
<dbReference type="Proteomes" id="UP000580474">
    <property type="component" value="Unassembled WGS sequence"/>
</dbReference>
<dbReference type="AlphaFoldDB" id="A0A840NF07"/>
<organism evidence="2 3">
    <name type="scientific">Saccharopolyspora gloriosae</name>
    <dbReference type="NCBI Taxonomy" id="455344"/>
    <lineage>
        <taxon>Bacteria</taxon>
        <taxon>Bacillati</taxon>
        <taxon>Actinomycetota</taxon>
        <taxon>Actinomycetes</taxon>
        <taxon>Pseudonocardiales</taxon>
        <taxon>Pseudonocardiaceae</taxon>
        <taxon>Saccharopolyspora</taxon>
    </lineage>
</organism>
<comment type="caution">
    <text evidence="2">The sequence shown here is derived from an EMBL/GenBank/DDBJ whole genome shotgun (WGS) entry which is preliminary data.</text>
</comment>
<gene>
    <name evidence="2" type="ORF">BJ969_002649</name>
</gene>
<dbReference type="EMBL" id="JACHIV010000001">
    <property type="protein sequence ID" value="MBB5069561.1"/>
    <property type="molecule type" value="Genomic_DNA"/>
</dbReference>
<feature type="region of interest" description="Disordered" evidence="1">
    <location>
        <begin position="1"/>
        <end position="25"/>
    </location>
</feature>
<dbReference type="InterPro" id="IPR043758">
    <property type="entry name" value="DUF5703"/>
</dbReference>
<evidence type="ECO:0000256" key="1">
    <source>
        <dbReference type="SAM" id="MobiDB-lite"/>
    </source>
</evidence>
<evidence type="ECO:0000313" key="3">
    <source>
        <dbReference type="Proteomes" id="UP000580474"/>
    </source>
</evidence>
<evidence type="ECO:0008006" key="4">
    <source>
        <dbReference type="Google" id="ProtNLM"/>
    </source>
</evidence>